<dbReference type="Gene3D" id="3.40.30.10">
    <property type="entry name" value="Glutaredoxin"/>
    <property type="match status" value="1"/>
</dbReference>
<dbReference type="GO" id="GO:0004602">
    <property type="term" value="F:glutathione peroxidase activity"/>
    <property type="evidence" value="ECO:0007669"/>
    <property type="project" value="TreeGrafter"/>
</dbReference>
<dbReference type="GO" id="GO:0005777">
    <property type="term" value="C:peroxisome"/>
    <property type="evidence" value="ECO:0007669"/>
    <property type="project" value="TreeGrafter"/>
</dbReference>
<dbReference type="GO" id="GO:0004364">
    <property type="term" value="F:glutathione transferase activity"/>
    <property type="evidence" value="ECO:0007669"/>
    <property type="project" value="UniProtKB-UniRule"/>
</dbReference>
<comment type="caution">
    <text evidence="7">The sequence shown here is derived from an EMBL/GenBank/DDBJ whole genome shotgun (WGS) entry which is preliminary data.</text>
</comment>
<dbReference type="AlphaFoldDB" id="A0A9P4URI1"/>
<reference evidence="7" key="1">
    <citation type="journal article" date="2020" name="Stud. Mycol.">
        <title>101 Dothideomycetes genomes: a test case for predicting lifestyles and emergence of pathogens.</title>
        <authorList>
            <person name="Haridas S."/>
            <person name="Albert R."/>
            <person name="Binder M."/>
            <person name="Bloem J."/>
            <person name="Labutti K."/>
            <person name="Salamov A."/>
            <person name="Andreopoulos B."/>
            <person name="Baker S."/>
            <person name="Barry K."/>
            <person name="Bills G."/>
            <person name="Bluhm B."/>
            <person name="Cannon C."/>
            <person name="Castanera R."/>
            <person name="Culley D."/>
            <person name="Daum C."/>
            <person name="Ezra D."/>
            <person name="Gonzalez J."/>
            <person name="Henrissat B."/>
            <person name="Kuo A."/>
            <person name="Liang C."/>
            <person name="Lipzen A."/>
            <person name="Lutzoni F."/>
            <person name="Magnuson J."/>
            <person name="Mondo S."/>
            <person name="Nolan M."/>
            <person name="Ohm R."/>
            <person name="Pangilinan J."/>
            <person name="Park H.-J."/>
            <person name="Ramirez L."/>
            <person name="Alfaro M."/>
            <person name="Sun H."/>
            <person name="Tritt A."/>
            <person name="Yoshinaga Y."/>
            <person name="Zwiers L.-H."/>
            <person name="Turgeon B."/>
            <person name="Goodwin S."/>
            <person name="Spatafora J."/>
            <person name="Crous P."/>
            <person name="Grigoriev I."/>
        </authorList>
    </citation>
    <scope>NUCLEOTIDE SEQUENCE</scope>
    <source>
        <strain evidence="7">CBS 116435</strain>
    </source>
</reference>
<evidence type="ECO:0000256" key="1">
    <source>
        <dbReference type="ARBA" id="ARBA00006494"/>
    </source>
</evidence>
<keyword evidence="7" id="KW-0413">Isomerase</keyword>
<dbReference type="Pfam" id="PF01323">
    <property type="entry name" value="DSBA"/>
    <property type="match status" value="1"/>
</dbReference>
<dbReference type="GO" id="GO:0005739">
    <property type="term" value="C:mitochondrion"/>
    <property type="evidence" value="ECO:0007669"/>
    <property type="project" value="TreeGrafter"/>
</dbReference>
<dbReference type="PANTHER" id="PTHR42943:SF2">
    <property type="entry name" value="GLUTATHIONE S-TRANSFERASE KAPPA 1"/>
    <property type="match status" value="1"/>
</dbReference>
<dbReference type="InterPro" id="IPR001853">
    <property type="entry name" value="DSBA-like_thioredoxin_dom"/>
</dbReference>
<keyword evidence="2 4" id="KW-0808">Transferase</keyword>
<comment type="similarity">
    <text evidence="1 4">Belongs to the GST superfamily. Kappa family.</text>
</comment>
<accession>A0A9P4URI1</accession>
<dbReference type="InterPro" id="IPR014440">
    <property type="entry name" value="HCCAis_GSTk"/>
</dbReference>
<dbReference type="InterPro" id="IPR051924">
    <property type="entry name" value="GST_Kappa/NadH"/>
</dbReference>
<dbReference type="GO" id="GO:0016853">
    <property type="term" value="F:isomerase activity"/>
    <property type="evidence" value="ECO:0007669"/>
    <property type="project" value="UniProtKB-KW"/>
</dbReference>
<keyword evidence="8" id="KW-1185">Reference proteome</keyword>
<dbReference type="EC" id="2.5.1.18" evidence="4"/>
<dbReference type="EMBL" id="MU003767">
    <property type="protein sequence ID" value="KAF2725652.1"/>
    <property type="molecule type" value="Genomic_DNA"/>
</dbReference>
<dbReference type="OrthoDB" id="4664297at2759"/>
<feature type="domain" description="DSBA-like thioredoxin" evidence="6">
    <location>
        <begin position="6"/>
        <end position="205"/>
    </location>
</feature>
<organism evidence="7 8">
    <name type="scientific">Polychaeton citri CBS 116435</name>
    <dbReference type="NCBI Taxonomy" id="1314669"/>
    <lineage>
        <taxon>Eukaryota</taxon>
        <taxon>Fungi</taxon>
        <taxon>Dikarya</taxon>
        <taxon>Ascomycota</taxon>
        <taxon>Pezizomycotina</taxon>
        <taxon>Dothideomycetes</taxon>
        <taxon>Dothideomycetidae</taxon>
        <taxon>Capnodiales</taxon>
        <taxon>Capnodiaceae</taxon>
        <taxon>Polychaeton</taxon>
    </lineage>
</organism>
<dbReference type="PIRSF" id="PIRSF006386">
    <property type="entry name" value="HCCAis_GSTk"/>
    <property type="match status" value="1"/>
</dbReference>
<dbReference type="FunFam" id="3.40.30.10:FF:000096">
    <property type="entry name" value="Glutathione S-transferase kappa"/>
    <property type="match status" value="1"/>
</dbReference>
<dbReference type="GO" id="GO:0006749">
    <property type="term" value="P:glutathione metabolic process"/>
    <property type="evidence" value="ECO:0007669"/>
    <property type="project" value="TreeGrafter"/>
</dbReference>
<evidence type="ECO:0000256" key="3">
    <source>
        <dbReference type="ARBA" id="ARBA00047960"/>
    </source>
</evidence>
<evidence type="ECO:0000313" key="8">
    <source>
        <dbReference type="Proteomes" id="UP000799441"/>
    </source>
</evidence>
<sequence length="221" mass="24216">MTAPKLTFYLDVVSPFSYLAFHLLRTSRVFAPCEISYVPISLLGIMKASGNMGPFAVKSKAKWANLDRLRWAKAFDIPISESTPDPFPQSTLNAQRALAALEAVAPEKVPVALEALYQAFWVEGTSPIGDEKVFGPILKGVLGEELGAKVCELAVGEEAKERLQSSTDAIVEEGAFGAPWFVAENGKGERQMFWGFDHLGQVVEFLGLEREGAERGFRSFL</sequence>
<evidence type="ECO:0000256" key="5">
    <source>
        <dbReference type="PIRSR" id="PIRSR006386-1"/>
    </source>
</evidence>
<protein>
    <recommendedName>
        <fullName evidence="4">Glutathione S-transferase kappa</fullName>
        <ecNumber evidence="4">2.5.1.18</ecNumber>
    </recommendedName>
</protein>
<proteinExistence type="inferred from homology"/>
<comment type="catalytic activity">
    <reaction evidence="3 4">
        <text>RX + glutathione = an S-substituted glutathione + a halide anion + H(+)</text>
        <dbReference type="Rhea" id="RHEA:16437"/>
        <dbReference type="ChEBI" id="CHEBI:15378"/>
        <dbReference type="ChEBI" id="CHEBI:16042"/>
        <dbReference type="ChEBI" id="CHEBI:17792"/>
        <dbReference type="ChEBI" id="CHEBI:57925"/>
        <dbReference type="ChEBI" id="CHEBI:90779"/>
        <dbReference type="EC" id="2.5.1.18"/>
    </reaction>
</comment>
<evidence type="ECO:0000256" key="4">
    <source>
        <dbReference type="PIRNR" id="PIRNR006386"/>
    </source>
</evidence>
<feature type="active site" description="Nucleophile" evidence="5">
    <location>
        <position position="14"/>
    </location>
</feature>
<dbReference type="Proteomes" id="UP000799441">
    <property type="component" value="Unassembled WGS sequence"/>
</dbReference>
<dbReference type="PANTHER" id="PTHR42943">
    <property type="entry name" value="GLUTATHIONE S-TRANSFERASE KAPPA"/>
    <property type="match status" value="1"/>
</dbReference>
<gene>
    <name evidence="7" type="ORF">K431DRAFT_281013</name>
</gene>
<evidence type="ECO:0000259" key="6">
    <source>
        <dbReference type="Pfam" id="PF01323"/>
    </source>
</evidence>
<dbReference type="InterPro" id="IPR036249">
    <property type="entry name" value="Thioredoxin-like_sf"/>
</dbReference>
<name>A0A9P4URI1_9PEZI</name>
<dbReference type="SUPFAM" id="SSF52833">
    <property type="entry name" value="Thioredoxin-like"/>
    <property type="match status" value="1"/>
</dbReference>
<evidence type="ECO:0000256" key="2">
    <source>
        <dbReference type="ARBA" id="ARBA00022679"/>
    </source>
</evidence>
<evidence type="ECO:0000313" key="7">
    <source>
        <dbReference type="EMBL" id="KAF2725652.1"/>
    </source>
</evidence>